<dbReference type="InterPro" id="IPR000477">
    <property type="entry name" value="RT_dom"/>
</dbReference>
<name>A0A6S7LTR3_PARCT</name>
<feature type="non-terminal residue" evidence="1">
    <location>
        <position position="1"/>
    </location>
</feature>
<evidence type="ECO:0000313" key="1">
    <source>
        <dbReference type="EMBL" id="CAB4043713.1"/>
    </source>
</evidence>
<dbReference type="AlphaFoldDB" id="A0A6S7LTR3"/>
<dbReference type="PROSITE" id="PS50878">
    <property type="entry name" value="RT_POL"/>
    <property type="match status" value="1"/>
</dbReference>
<dbReference type="EMBL" id="CACRXK020032957">
    <property type="protein sequence ID" value="CAB4043713.1"/>
    <property type="molecule type" value="Genomic_DNA"/>
</dbReference>
<protein>
    <submittedName>
        <fullName evidence="1">Uncharacterized protein</fullName>
    </submittedName>
</protein>
<reference evidence="1" key="1">
    <citation type="submission" date="2020-04" db="EMBL/GenBank/DDBJ databases">
        <authorList>
            <person name="Alioto T."/>
            <person name="Alioto T."/>
            <person name="Gomez Garrido J."/>
        </authorList>
    </citation>
    <scope>NUCLEOTIDE SEQUENCE</scope>
    <source>
        <strain evidence="1">A484AB</strain>
    </source>
</reference>
<dbReference type="Proteomes" id="UP001152795">
    <property type="component" value="Unassembled WGS sequence"/>
</dbReference>
<dbReference type="OrthoDB" id="447743at2759"/>
<sequence length="113" mass="13133">GRGILQGDCLSPLLFNMSFNTFIQHIKSEKYRQLGFWKSSENGTPLNPLHWFQFADDAAVVSGQGKEKENQMLLIRFTIWCQWAEMIIRVDKCSTFGIRKQLTNPFNISQNYL</sequence>
<proteinExistence type="predicted"/>
<evidence type="ECO:0000313" key="2">
    <source>
        <dbReference type="Proteomes" id="UP001152795"/>
    </source>
</evidence>
<dbReference type="Pfam" id="PF00078">
    <property type="entry name" value="RVT_1"/>
    <property type="match status" value="1"/>
</dbReference>
<gene>
    <name evidence="1" type="ORF">PACLA_8A051651</name>
</gene>
<organism evidence="1 2">
    <name type="scientific">Paramuricea clavata</name>
    <name type="common">Red gorgonian</name>
    <name type="synonym">Violescent sea-whip</name>
    <dbReference type="NCBI Taxonomy" id="317549"/>
    <lineage>
        <taxon>Eukaryota</taxon>
        <taxon>Metazoa</taxon>
        <taxon>Cnidaria</taxon>
        <taxon>Anthozoa</taxon>
        <taxon>Octocorallia</taxon>
        <taxon>Malacalcyonacea</taxon>
        <taxon>Plexauridae</taxon>
        <taxon>Paramuricea</taxon>
    </lineage>
</organism>
<accession>A0A6S7LTR3</accession>
<comment type="caution">
    <text evidence="1">The sequence shown here is derived from an EMBL/GenBank/DDBJ whole genome shotgun (WGS) entry which is preliminary data.</text>
</comment>
<keyword evidence="2" id="KW-1185">Reference proteome</keyword>